<evidence type="ECO:0000256" key="5">
    <source>
        <dbReference type="ARBA" id="ARBA00023163"/>
    </source>
</evidence>
<evidence type="ECO:0000259" key="8">
    <source>
        <dbReference type="Pfam" id="PF08281"/>
    </source>
</evidence>
<keyword evidence="2" id="KW-0805">Transcription regulation</keyword>
<accession>A0A9X2YQZ3</accession>
<dbReference type="Gene3D" id="1.10.1740.10">
    <property type="match status" value="1"/>
</dbReference>
<dbReference type="InterPro" id="IPR013325">
    <property type="entry name" value="RNA_pol_sigma_r2"/>
</dbReference>
<reference evidence="9" key="1">
    <citation type="submission" date="2020-07" db="EMBL/GenBank/DDBJ databases">
        <authorList>
            <person name="Pettersson B.M.F."/>
            <person name="Behra P.R.K."/>
            <person name="Ramesh M."/>
            <person name="Das S."/>
            <person name="Dasgupta S."/>
            <person name="Kirsebom L.A."/>
        </authorList>
    </citation>
    <scope>NUCLEOTIDE SEQUENCE</scope>
    <source>
        <strain evidence="9">DSM 44615</strain>
    </source>
</reference>
<dbReference type="AlphaFoldDB" id="A0A9X2YQZ3"/>
<dbReference type="EMBL" id="JACKSJ010000178">
    <property type="protein sequence ID" value="MCV7172269.1"/>
    <property type="molecule type" value="Genomic_DNA"/>
</dbReference>
<dbReference type="InterPro" id="IPR013324">
    <property type="entry name" value="RNA_pol_sigma_r3/r4-like"/>
</dbReference>
<dbReference type="CDD" id="cd06171">
    <property type="entry name" value="Sigma70_r4"/>
    <property type="match status" value="1"/>
</dbReference>
<dbReference type="NCBIfam" id="TIGR02937">
    <property type="entry name" value="sigma70-ECF"/>
    <property type="match status" value="1"/>
</dbReference>
<dbReference type="InterPro" id="IPR036388">
    <property type="entry name" value="WH-like_DNA-bd_sf"/>
</dbReference>
<evidence type="ECO:0000256" key="1">
    <source>
        <dbReference type="ARBA" id="ARBA00010641"/>
    </source>
</evidence>
<dbReference type="InterPro" id="IPR013249">
    <property type="entry name" value="RNA_pol_sigma70_r4_t2"/>
</dbReference>
<dbReference type="Pfam" id="PF08281">
    <property type="entry name" value="Sigma70_r4_2"/>
    <property type="match status" value="1"/>
</dbReference>
<feature type="region of interest" description="Disordered" evidence="6">
    <location>
        <begin position="191"/>
        <end position="243"/>
    </location>
</feature>
<dbReference type="PANTHER" id="PTHR43133">
    <property type="entry name" value="RNA POLYMERASE ECF-TYPE SIGMA FACTO"/>
    <property type="match status" value="1"/>
</dbReference>
<keyword evidence="3" id="KW-0731">Sigma factor</keyword>
<dbReference type="Proteomes" id="UP001140293">
    <property type="component" value="Unassembled WGS sequence"/>
</dbReference>
<dbReference type="InterPro" id="IPR039425">
    <property type="entry name" value="RNA_pol_sigma-70-like"/>
</dbReference>
<dbReference type="NCBIfam" id="NF007225">
    <property type="entry name" value="PRK09643.1"/>
    <property type="match status" value="1"/>
</dbReference>
<evidence type="ECO:0000313" key="10">
    <source>
        <dbReference type="Proteomes" id="UP001140293"/>
    </source>
</evidence>
<organism evidence="9 10">
    <name type="scientific">[Mycobacterium] manitobense</name>
    <dbReference type="NCBI Taxonomy" id="190147"/>
    <lineage>
        <taxon>Bacteria</taxon>
        <taxon>Bacillati</taxon>
        <taxon>Actinomycetota</taxon>
        <taxon>Actinomycetes</taxon>
        <taxon>Mycobacteriales</taxon>
        <taxon>Mycobacteriaceae</taxon>
        <taxon>Mycolicibacterium</taxon>
    </lineage>
</organism>
<proteinExistence type="inferred from homology"/>
<keyword evidence="5" id="KW-0804">Transcription</keyword>
<gene>
    <name evidence="9" type="primary">sigM</name>
    <name evidence="9" type="ORF">H7I41_20340</name>
</gene>
<dbReference type="Pfam" id="PF04542">
    <property type="entry name" value="Sigma70_r2"/>
    <property type="match status" value="1"/>
</dbReference>
<dbReference type="PANTHER" id="PTHR43133:SF50">
    <property type="entry name" value="ECF RNA POLYMERASE SIGMA FACTOR SIGM"/>
    <property type="match status" value="1"/>
</dbReference>
<dbReference type="InterPro" id="IPR007627">
    <property type="entry name" value="RNA_pol_sigma70_r2"/>
</dbReference>
<dbReference type="Gene3D" id="1.10.10.10">
    <property type="entry name" value="Winged helix-like DNA-binding domain superfamily/Winged helix DNA-binding domain"/>
    <property type="match status" value="1"/>
</dbReference>
<evidence type="ECO:0000256" key="4">
    <source>
        <dbReference type="ARBA" id="ARBA00023125"/>
    </source>
</evidence>
<feature type="domain" description="RNA polymerase sigma factor 70 region 4 type 2" evidence="8">
    <location>
        <begin position="130"/>
        <end position="180"/>
    </location>
</feature>
<dbReference type="GO" id="GO:0003677">
    <property type="term" value="F:DNA binding"/>
    <property type="evidence" value="ECO:0007669"/>
    <property type="project" value="UniProtKB-KW"/>
</dbReference>
<evidence type="ECO:0000256" key="6">
    <source>
        <dbReference type="SAM" id="MobiDB-lite"/>
    </source>
</evidence>
<feature type="domain" description="RNA polymerase sigma-70 region 2" evidence="7">
    <location>
        <begin position="37"/>
        <end position="103"/>
    </location>
</feature>
<dbReference type="GO" id="GO:0016987">
    <property type="term" value="F:sigma factor activity"/>
    <property type="evidence" value="ECO:0007669"/>
    <property type="project" value="UniProtKB-KW"/>
</dbReference>
<evidence type="ECO:0000256" key="3">
    <source>
        <dbReference type="ARBA" id="ARBA00023082"/>
    </source>
</evidence>
<dbReference type="SUPFAM" id="SSF88946">
    <property type="entry name" value="Sigma2 domain of RNA polymerase sigma factors"/>
    <property type="match status" value="1"/>
</dbReference>
<evidence type="ECO:0000259" key="7">
    <source>
        <dbReference type="Pfam" id="PF04542"/>
    </source>
</evidence>
<evidence type="ECO:0000256" key="2">
    <source>
        <dbReference type="ARBA" id="ARBA00023015"/>
    </source>
</evidence>
<evidence type="ECO:0000313" key="9">
    <source>
        <dbReference type="EMBL" id="MCV7172269.1"/>
    </source>
</evidence>
<name>A0A9X2YQZ3_9MYCO</name>
<keyword evidence="4" id="KW-0238">DNA-binding</keyword>
<dbReference type="InterPro" id="IPR014284">
    <property type="entry name" value="RNA_pol_sigma-70_dom"/>
</dbReference>
<keyword evidence="10" id="KW-1185">Reference proteome</keyword>
<reference evidence="9" key="2">
    <citation type="journal article" date="2022" name="BMC Genomics">
        <title>Comparative genome analysis of mycobacteria focusing on tRNA and non-coding RNA.</title>
        <authorList>
            <person name="Behra P.R.K."/>
            <person name="Pettersson B.M.F."/>
            <person name="Ramesh M."/>
            <person name="Das S."/>
            <person name="Dasgupta S."/>
            <person name="Kirsebom L.A."/>
        </authorList>
    </citation>
    <scope>NUCLEOTIDE SEQUENCE</scope>
    <source>
        <strain evidence="9">DSM 44615</strain>
    </source>
</reference>
<comment type="similarity">
    <text evidence="1">Belongs to the sigma-70 factor family. ECF subfamily.</text>
</comment>
<comment type="caution">
    <text evidence="9">The sequence shown here is derived from an EMBL/GenBank/DDBJ whole genome shotgun (WGS) entry which is preliminary data.</text>
</comment>
<dbReference type="SUPFAM" id="SSF88659">
    <property type="entry name" value="Sigma3 and sigma4 domains of RNA polymerase sigma factors"/>
    <property type="match status" value="1"/>
</dbReference>
<dbReference type="GO" id="GO:0006352">
    <property type="term" value="P:DNA-templated transcription initiation"/>
    <property type="evidence" value="ECO:0007669"/>
    <property type="project" value="InterPro"/>
</dbReference>
<protein>
    <submittedName>
        <fullName evidence="9">RNA polymerase sigma factor SigM</fullName>
    </submittedName>
</protein>
<sequence length="243" mass="26362">MESFGGTSEPPGVTHGQSDADLLAAHVAGDRYAFEVLFLRHERQLYRLALVTSRNPEDAADALQDAMLKAHRKAHAFRFDSAVSSWLYRIVVNACLDRLRRNKNHPTTALLDDALPAGDSTARVDTAIVVERALLTLPVEQRAAVVAVDMQGYTVAETARMLGVPEGTVKSRCSRARAKLAEALHYFDAGAEPTREPRAGRRIAGTHGGDWAGRPVATRRKDGSGDAGRGAHGRRAARRPDHA</sequence>